<evidence type="ECO:0000259" key="1">
    <source>
        <dbReference type="Pfam" id="PF20178"/>
    </source>
</evidence>
<evidence type="ECO:0000313" key="2">
    <source>
        <dbReference type="EMBL" id="KGE67952.1"/>
    </source>
</evidence>
<accession>A0A0A1Z5A9</accession>
<dbReference type="InterPro" id="IPR024079">
    <property type="entry name" value="MetalloPept_cat_dom_sf"/>
</dbReference>
<proteinExistence type="predicted"/>
<evidence type="ECO:0000313" key="3">
    <source>
        <dbReference type="Proteomes" id="UP000030060"/>
    </source>
</evidence>
<organism evidence="2 3">
    <name type="scientific">Pseudomonas fluorescens LMG 5329</name>
    <dbReference type="NCBI Taxonomy" id="1324332"/>
    <lineage>
        <taxon>Bacteria</taxon>
        <taxon>Pseudomonadati</taxon>
        <taxon>Pseudomonadota</taxon>
        <taxon>Gammaproteobacteria</taxon>
        <taxon>Pseudomonadales</taxon>
        <taxon>Pseudomonadaceae</taxon>
        <taxon>Pseudomonas</taxon>
    </lineage>
</organism>
<dbReference type="OrthoDB" id="7032306at2"/>
<dbReference type="RefSeq" id="WP_038845315.1">
    <property type="nucleotide sequence ID" value="NZ_ASGY01000077.1"/>
</dbReference>
<feature type="domain" description="Dermonecrotic toxin N-terminal" evidence="1">
    <location>
        <begin position="930"/>
        <end position="1154"/>
    </location>
</feature>
<reference evidence="2 3" key="1">
    <citation type="journal article" date="2013" name="Genome Announc.">
        <title>Draft Genome Sequence of Pseudomonas fluorescens LMG 5329, a White Line-Inducing Principle-Producing Bioindicator for the Mushroom Pathogen Pseudomonas tolaasii.</title>
        <authorList>
            <person name="Ghequire M.G."/>
            <person name="Rokni-Zadeh H."/>
            <person name="Zarrineh P."/>
            <person name="De Mot R."/>
        </authorList>
    </citation>
    <scope>NUCLEOTIDE SEQUENCE [LARGE SCALE GENOMIC DNA]</scope>
    <source>
        <strain evidence="2 3">LMG 5329</strain>
    </source>
</reference>
<dbReference type="Pfam" id="PF20178">
    <property type="entry name" value="ToxA_N"/>
    <property type="match status" value="2"/>
</dbReference>
<dbReference type="Gene3D" id="3.40.390.10">
    <property type="entry name" value="Collagenase (Catalytic Domain)"/>
    <property type="match status" value="1"/>
</dbReference>
<sequence>MTHVTPPYFFDEYLRPITRKQPTDRERALGLTLKDVNWLGTVYIANHSGRHDRDEPMTVETLILETPGMSSIALAGAFMMSPTPDEKKAVLYTPYGGIEVFDHRGACLSELIQRLKNPFLYIDLIRFLPIKQRNAFTPKSTFTLTTATVEHWVFQDQQKTIMANQAQDLQRMHEALRTLPTLPEWLEAVLETIGAGIPQFEGLTLKDTRVNSFMASADDSTNDLPRWVGSATLAETLLQYYAKSAWPADRTRTFVNPKHDTRSFTPIQRKQDEERWESLVQHGAAILTKILGFLLEAWWYAPMDNEKSHPEQSRMEFFAQVMSDKFRVDLLFKRQSESNALSSGEARDLLAVLLPDRAARSAWRSTLHIEKVNIYAPYQHYVELAATLLMSDEHAYLYTQSRGLQVLKDVDDLNDTLLSMLKAAGHQDELLNFLSLEERSAYLAMRGVQVSGQPVQGHVFEEMVRGIYDKQMSNLEHALTLFRRSDGAVNLTALLDCSLDIRHMLDSRLLELDTQGRWSLHPVSSGNGRPSTVQAERAKLQLQALKADEDALLKQRAKHPTLRSLATKALNEEMKKRYLDLDASNVYINTYPSEAQDREERLPSSSVNMLEHFIQYLANAAGDIGSTPRIGFYGTREGGAAMSWNSINSHVFNAVIKQVATSFVERDVRTLPRRFLKNNGDEMIKALMHGLRSEAELRLLNHTLSPDHYAILDTVLRPDSMTRDKRHGLQGFLPDAFSLTVTLNEGKELHPLANCFVLTERGGLDPHLSGKVVLWTPQYGYEPFTSLITLRKALEQRLKNSTRRTALLMNLSISFRQPHQEYLLGPLQRIDEHFLHNRQQSHLAHHLDSLDYWLAMSLGPKQLQDRLDDEMGRMAPSNIGRAKAIATAMVRQQGLPAWLGMASAADQLLHAELLEQYRLSAPDNQDYLHSLPTLGEHVAERLRALLQARFPDDALDPENILIPARVVLNGHTQSLVDFAQRHLPDLQPDNLTPKARATEALPASLDGNAIVQLVRQLDIGKTYRDLLTTHLTADTDIARQRRKLFCHQLPWQVLRHAHEEYLEERLSPSSWGFIQQIFDMPDDVARDAVIGATAMIRPMELIATPGATPAKVRGVYVIGPKANATGPLVLYAPYAPISVLKEYGTEEKLLDDINAAGPLQEWIIRQLGDPDQATFRNRFKQPTNQGDKQPEPVKLASNPILGNLLRQLFHDNTEQLLDMLSCQFEEGGKHPWDGITSLLRKGIPMALQFIGGKLKFPLVVWRSFKLFEASAEDLQEQHFGTGLRKFIQGLATLASLRKELDALLPSDTVPVSPGAPAPQGPVPATTVDTLDMTHPVRTQLRRFEDVTVALTDLQLDSRSHVYTQPINNRNYVAVAGRVYPVARSGAGWRISVARELGPFVERNAQGQWVLDLSEREPRFGPTLSRFRGLVVTRRTERDSINIEAAGLPAIRGLSWEMGLAIDRALNVALYYTNTCQRNLTLFAQQRDPNSRVGRFLGEMFGVVTLNPSQVARIRDRVTQIMEALTQQDLLALDSERFVYGTARWPEDDSVAFVIPEDAQRKIYLLTPFFITGMDVYENHLNAPFDLDDHARAATLIHELSHLGARTEDFAYLDSMRPFLDLIRRGSTDGLRMHTALSNLQSTALSVLTPESTLFRTCDNVAGLWEDFGQRGSTKVRDKILHLTGTKTLDEARQIFMSDVDRRIDIILGNADSVTLLITHLGRQLDPGA</sequence>
<feature type="domain" description="Dermonecrotic toxin N-terminal" evidence="1">
    <location>
        <begin position="557"/>
        <end position="812"/>
    </location>
</feature>
<gene>
    <name evidence="2" type="ORF">K814_0110745</name>
</gene>
<comment type="caution">
    <text evidence="2">The sequence shown here is derived from an EMBL/GenBank/DDBJ whole genome shotgun (WGS) entry which is preliminary data.</text>
</comment>
<dbReference type="GO" id="GO:0008237">
    <property type="term" value="F:metallopeptidase activity"/>
    <property type="evidence" value="ECO:0007669"/>
    <property type="project" value="InterPro"/>
</dbReference>
<protein>
    <recommendedName>
        <fullName evidence="1">Dermonecrotic toxin N-terminal domain-containing protein</fullName>
    </recommendedName>
</protein>
<dbReference type="EMBL" id="ASGY01000077">
    <property type="protein sequence ID" value="KGE67952.1"/>
    <property type="molecule type" value="Genomic_DNA"/>
</dbReference>
<dbReference type="Proteomes" id="UP000030060">
    <property type="component" value="Unassembled WGS sequence"/>
</dbReference>
<dbReference type="InterPro" id="IPR046673">
    <property type="entry name" value="ToxA_N"/>
</dbReference>
<name>A0A0A1Z5A9_PSEFL</name>